<evidence type="ECO:0000313" key="3">
    <source>
        <dbReference type="Proteomes" id="UP001350005"/>
    </source>
</evidence>
<dbReference type="Gene3D" id="3.40.50.300">
    <property type="entry name" value="P-loop containing nucleotide triphosphate hydrolases"/>
    <property type="match status" value="1"/>
</dbReference>
<comment type="caution">
    <text evidence="2">The sequence shown here is derived from an EMBL/GenBank/DDBJ whole genome shotgun (WGS) entry which is preliminary data.</text>
</comment>
<accession>A0ABU7R593</accession>
<organism evidence="2 3">
    <name type="scientific">Chryseobacterium arthrosphaerae</name>
    <dbReference type="NCBI Taxonomy" id="651561"/>
    <lineage>
        <taxon>Bacteria</taxon>
        <taxon>Pseudomonadati</taxon>
        <taxon>Bacteroidota</taxon>
        <taxon>Flavobacteriia</taxon>
        <taxon>Flavobacteriales</taxon>
        <taxon>Weeksellaceae</taxon>
        <taxon>Chryseobacterium group</taxon>
        <taxon>Chryseobacterium</taxon>
    </lineage>
</organism>
<keyword evidence="3" id="KW-1185">Reference proteome</keyword>
<dbReference type="Pfam" id="PF04466">
    <property type="entry name" value="Terminase_3"/>
    <property type="match status" value="1"/>
</dbReference>
<name>A0ABU7R593_9FLAO</name>
<evidence type="ECO:0000313" key="2">
    <source>
        <dbReference type="EMBL" id="MEE6129914.1"/>
    </source>
</evidence>
<dbReference type="RefSeq" id="WP_330937553.1">
    <property type="nucleotide sequence ID" value="NZ_JAZGJU010000064.1"/>
</dbReference>
<dbReference type="Proteomes" id="UP001350005">
    <property type="component" value="Unassembled WGS sequence"/>
</dbReference>
<dbReference type="Gene3D" id="3.30.420.280">
    <property type="match status" value="1"/>
</dbReference>
<dbReference type="InterPro" id="IPR027417">
    <property type="entry name" value="P-loop_NTPase"/>
</dbReference>
<reference evidence="2 3" key="1">
    <citation type="submission" date="2024-01" db="EMBL/GenBank/DDBJ databases">
        <title>Whole genome of Chryseobacterium arthrosphaerae NNCa 2741.</title>
        <authorList>
            <person name="Boriskina E.V."/>
            <person name="Gordinskaya N.A."/>
            <person name="Kropotov V.S."/>
            <person name="Alekseeva A.E."/>
            <person name="Makhova M.A."/>
            <person name="Kryazhev D.V."/>
            <person name="Shkurkina I.S."/>
        </authorList>
    </citation>
    <scope>NUCLEOTIDE SEQUENCE [LARGE SCALE GENOMIC DNA]</scope>
    <source>
        <strain evidence="2 3">NNCa 2741</strain>
    </source>
</reference>
<dbReference type="EMBL" id="JAZGJU010000064">
    <property type="protein sequence ID" value="MEE6129914.1"/>
    <property type="molecule type" value="Genomic_DNA"/>
</dbReference>
<dbReference type="InterPro" id="IPR035412">
    <property type="entry name" value="Terminase_L_N"/>
</dbReference>
<gene>
    <name evidence="2" type="ORF">V2E39_21120</name>
</gene>
<feature type="domain" description="Phage terminase large subunit N-terminal" evidence="1">
    <location>
        <begin position="84"/>
        <end position="256"/>
    </location>
</feature>
<sequence>MTKKIKYGVTEVFVKHDRYASLKIRLFDAEGRVFLDNGDEATPTNVFTRIPSKKWPANRIMTYESNLFYAYCDKDDYGAFPRYKYIIHEGSSRSSKSWSLEEWALRQAEDIPNLHINIWRDSREALTDTIWKDFRKLIPLSGRKIRINRNTTPIAFKNGSIISPKGADQTNAHGTTQDIAWLNEPYRIGEDEFDQIDQRSNQVIIDINPIGLSWAEKLVKNPRCKVIYSTFRENPFCPAGQKMKILGYEPWEPGSYEVIDGKIMYQGKPVTDKHEPPVHKVNKERKTINKYKWIVYGLGLKAENPKKIHHNFHPITRDVYDALDLMEFMGLDYGSSSPSALVKIKYDGDRSFYILPCLYRPMNKMRNPLGEELIAAGAVPGNKSIGWADSSDSDPGTDMPLTNGLRSNYNLNLFKTNKPMYKARFDFMSNCIFYYVEDAGLDDKENGYDEKGKFEYELDRYQWEYINDTPTGKPVKKDDHYMNSLEYVVWGVKEYYNIQL</sequence>
<proteinExistence type="predicted"/>
<protein>
    <submittedName>
        <fullName evidence="2">Phage terminase large subunit</fullName>
    </submittedName>
</protein>
<evidence type="ECO:0000259" key="1">
    <source>
        <dbReference type="Pfam" id="PF04466"/>
    </source>
</evidence>